<sequence>MSAPEFHVISGYLDVLASLPWRCYARPHRCLAAARQCLDAHHAGLEECKQRVIEHVAMSRLQSRPSGTVLLLVSPPGTGKTSLAAAVADAMGRPLCRIALGGVSDPAELRGHRRTYVGAMPGRIIEAVQAAGCRDPVVLLDEIDKTGAPGAGRSLGRGSSAVCAALLELLDPEQAASFKDAFLALPFDLSQCTFIATANDTASIPLPLLDRCEVVRLPPYSLADKARIAREKLLPKLLREHALPEGAVVLEAHAAASLVRGWTREAGVRGLRRLLSRACRYQVMRLAEAEDARRGLSEASSSAGRIRPAAPTSAAPGPDTAGASLLLASEADLTGVFGAPPFPAPATRQQRLPAGVANGLAWSSFGGSTLLIEALVLPHEQLPSHPARSPAAARVGTVIVSGSAGPVLREAVHAATSWLRANWGEVAGLFGNPLASPPLAGHDLHVHLPRAAVPKDGPSAGVPTVAAIASALTGVPLRQGVAASGEVSLRGMLLAVGGIREKLAAAKAAGISAVVIPAGNRGDIDGLPADERSGIRVVPAATLIEALKALTQRPPQPVAAQGSRSDDSSSAPTAPPPQQWTRASRL</sequence>
<evidence type="ECO:0000256" key="5">
    <source>
        <dbReference type="ARBA" id="ARBA00022840"/>
    </source>
</evidence>
<feature type="compositionally biased region" description="Low complexity" evidence="7">
    <location>
        <begin position="559"/>
        <end position="572"/>
    </location>
</feature>
<keyword evidence="4 6" id="KW-0720">Serine protease</keyword>
<dbReference type="EMBL" id="VLTN01000003">
    <property type="protein sequence ID" value="KAA0156761.1"/>
    <property type="molecule type" value="Genomic_DNA"/>
</dbReference>
<evidence type="ECO:0000256" key="2">
    <source>
        <dbReference type="ARBA" id="ARBA00022741"/>
    </source>
</evidence>
<evidence type="ECO:0000313" key="12">
    <source>
        <dbReference type="Proteomes" id="UP000323011"/>
    </source>
</evidence>
<dbReference type="InterPro" id="IPR003593">
    <property type="entry name" value="AAA+_ATPase"/>
</dbReference>
<organism evidence="9 14">
    <name type="scientific">Cafeteria roenbergensis</name>
    <name type="common">Marine flagellate</name>
    <dbReference type="NCBI Taxonomy" id="33653"/>
    <lineage>
        <taxon>Eukaryota</taxon>
        <taxon>Sar</taxon>
        <taxon>Stramenopiles</taxon>
        <taxon>Bigyra</taxon>
        <taxon>Opalozoa</taxon>
        <taxon>Bicosoecida</taxon>
        <taxon>Cafeteriaceae</taxon>
        <taxon>Cafeteria</taxon>
    </lineage>
</organism>
<evidence type="ECO:0000313" key="13">
    <source>
        <dbReference type="Proteomes" id="UP000324907"/>
    </source>
</evidence>
<evidence type="ECO:0000313" key="11">
    <source>
        <dbReference type="EMBL" id="KAA0164290.1"/>
    </source>
</evidence>
<dbReference type="Pfam" id="PF22667">
    <property type="entry name" value="Lon_lid"/>
    <property type="match status" value="1"/>
</dbReference>
<dbReference type="InterPro" id="IPR003959">
    <property type="entry name" value="ATPase_AAA_core"/>
</dbReference>
<gene>
    <name evidence="11" type="ORF">FNF28_03921</name>
    <name evidence="10" type="ORF">FNF29_00872</name>
    <name evidence="9" type="ORF">FNF31_06566</name>
</gene>
<evidence type="ECO:0000313" key="14">
    <source>
        <dbReference type="Proteomes" id="UP000325113"/>
    </source>
</evidence>
<protein>
    <recommendedName>
        <fullName evidence="8">Lon proteolytic domain-containing protein</fullName>
    </recommendedName>
</protein>
<dbReference type="InterPro" id="IPR027065">
    <property type="entry name" value="Lon_Prtase"/>
</dbReference>
<dbReference type="Gene3D" id="3.30.230.10">
    <property type="match status" value="1"/>
</dbReference>
<dbReference type="InterPro" id="IPR054594">
    <property type="entry name" value="Lon_lid"/>
</dbReference>
<dbReference type="AlphaFoldDB" id="A0A5A8CJK9"/>
<dbReference type="SMART" id="SM00382">
    <property type="entry name" value="AAA"/>
    <property type="match status" value="1"/>
</dbReference>
<accession>A0A5A8CJK9</accession>
<dbReference type="GO" id="GO:0005524">
    <property type="term" value="F:ATP binding"/>
    <property type="evidence" value="ECO:0007669"/>
    <property type="project" value="UniProtKB-KW"/>
</dbReference>
<keyword evidence="5" id="KW-0067">ATP-binding</keyword>
<dbReference type="InterPro" id="IPR020568">
    <property type="entry name" value="Ribosomal_Su5_D2-typ_SF"/>
</dbReference>
<feature type="region of interest" description="Disordered" evidence="7">
    <location>
        <begin position="298"/>
        <end position="321"/>
    </location>
</feature>
<keyword evidence="12" id="KW-1185">Reference proteome</keyword>
<dbReference type="InterPro" id="IPR027417">
    <property type="entry name" value="P-loop_NTPase"/>
</dbReference>
<feature type="region of interest" description="Disordered" evidence="7">
    <location>
        <begin position="551"/>
        <end position="586"/>
    </location>
</feature>
<dbReference type="SUPFAM" id="SSF52540">
    <property type="entry name" value="P-loop containing nucleoside triphosphate hydrolases"/>
    <property type="match status" value="1"/>
</dbReference>
<dbReference type="GO" id="GO:0030163">
    <property type="term" value="P:protein catabolic process"/>
    <property type="evidence" value="ECO:0007669"/>
    <property type="project" value="InterPro"/>
</dbReference>
<dbReference type="GO" id="GO:0004176">
    <property type="term" value="F:ATP-dependent peptidase activity"/>
    <property type="evidence" value="ECO:0007669"/>
    <property type="project" value="UniProtKB-UniRule"/>
</dbReference>
<dbReference type="InterPro" id="IPR008269">
    <property type="entry name" value="Lon_proteolytic"/>
</dbReference>
<evidence type="ECO:0000313" key="9">
    <source>
        <dbReference type="EMBL" id="KAA0152869.1"/>
    </source>
</evidence>
<keyword evidence="2" id="KW-0547">Nucleotide-binding</keyword>
<dbReference type="Pfam" id="PF05362">
    <property type="entry name" value="Lon_C"/>
    <property type="match status" value="1"/>
</dbReference>
<evidence type="ECO:0000259" key="8">
    <source>
        <dbReference type="PROSITE" id="PS51786"/>
    </source>
</evidence>
<evidence type="ECO:0000256" key="3">
    <source>
        <dbReference type="ARBA" id="ARBA00022801"/>
    </source>
</evidence>
<dbReference type="Proteomes" id="UP000324907">
    <property type="component" value="Unassembled WGS sequence"/>
</dbReference>
<dbReference type="Gene3D" id="3.40.50.300">
    <property type="entry name" value="P-loop containing nucleotide triphosphate hydrolases"/>
    <property type="match status" value="1"/>
</dbReference>
<dbReference type="PANTHER" id="PTHR10046">
    <property type="entry name" value="ATP DEPENDENT LON PROTEASE FAMILY MEMBER"/>
    <property type="match status" value="1"/>
</dbReference>
<name>A0A5A8CJK9_CAFRO</name>
<dbReference type="Proteomes" id="UP000325113">
    <property type="component" value="Unassembled WGS sequence"/>
</dbReference>
<dbReference type="GO" id="GO:0006508">
    <property type="term" value="P:proteolysis"/>
    <property type="evidence" value="ECO:0007669"/>
    <property type="project" value="UniProtKB-KW"/>
</dbReference>
<dbReference type="EMBL" id="VLTL01000058">
    <property type="protein sequence ID" value="KAA0164290.1"/>
    <property type="molecule type" value="Genomic_DNA"/>
</dbReference>
<reference evidence="12 13" key="1">
    <citation type="submission" date="2019-07" db="EMBL/GenBank/DDBJ databases">
        <title>Genomes of Cafeteria roenbergensis.</title>
        <authorList>
            <person name="Fischer M.G."/>
            <person name="Hackl T."/>
            <person name="Roman M."/>
        </authorList>
    </citation>
    <scope>NUCLEOTIDE SEQUENCE [LARGE SCALE GENOMIC DNA]</scope>
    <source>
        <strain evidence="10 12">BVI</strain>
        <strain evidence="9 14">Cflag</strain>
        <strain evidence="11 13">RCC970-E3</strain>
    </source>
</reference>
<dbReference type="EMBL" id="VLTM01000103">
    <property type="protein sequence ID" value="KAA0152869.1"/>
    <property type="molecule type" value="Genomic_DNA"/>
</dbReference>
<evidence type="ECO:0000256" key="6">
    <source>
        <dbReference type="PROSITE-ProRule" id="PRU01122"/>
    </source>
</evidence>
<dbReference type="InterPro" id="IPR014721">
    <property type="entry name" value="Ribsml_uS5_D2-typ_fold_subgr"/>
</dbReference>
<keyword evidence="3 6" id="KW-0378">Hydrolase</keyword>
<dbReference type="Gene3D" id="1.10.8.60">
    <property type="match status" value="1"/>
</dbReference>
<dbReference type="OMA" id="MTFVYCK"/>
<dbReference type="Pfam" id="PF00004">
    <property type="entry name" value="AAA"/>
    <property type="match status" value="1"/>
</dbReference>
<dbReference type="Proteomes" id="UP000323011">
    <property type="component" value="Unassembled WGS sequence"/>
</dbReference>
<evidence type="ECO:0000256" key="7">
    <source>
        <dbReference type="SAM" id="MobiDB-lite"/>
    </source>
</evidence>
<proteinExistence type="inferred from homology"/>
<evidence type="ECO:0000313" key="10">
    <source>
        <dbReference type="EMBL" id="KAA0156761.1"/>
    </source>
</evidence>
<dbReference type="SUPFAM" id="SSF54211">
    <property type="entry name" value="Ribosomal protein S5 domain 2-like"/>
    <property type="match status" value="1"/>
</dbReference>
<comment type="similarity">
    <text evidence="6">Belongs to the peptidase S16 family.</text>
</comment>
<keyword evidence="1 6" id="KW-0645">Protease</keyword>
<comment type="caution">
    <text evidence="9">The sequence shown here is derived from an EMBL/GenBank/DDBJ whole genome shotgun (WGS) entry which is preliminary data.</text>
</comment>
<feature type="domain" description="Lon proteolytic" evidence="8">
    <location>
        <begin position="351"/>
        <end position="553"/>
    </location>
</feature>
<evidence type="ECO:0000256" key="1">
    <source>
        <dbReference type="ARBA" id="ARBA00022670"/>
    </source>
</evidence>
<dbReference type="GO" id="GO:0016887">
    <property type="term" value="F:ATP hydrolysis activity"/>
    <property type="evidence" value="ECO:0007669"/>
    <property type="project" value="InterPro"/>
</dbReference>
<feature type="active site" evidence="6">
    <location>
        <position position="459"/>
    </location>
</feature>
<dbReference type="PRINTS" id="PR00830">
    <property type="entry name" value="ENDOLAPTASE"/>
</dbReference>
<evidence type="ECO:0000256" key="4">
    <source>
        <dbReference type="ARBA" id="ARBA00022825"/>
    </source>
</evidence>
<feature type="active site" evidence="6">
    <location>
        <position position="502"/>
    </location>
</feature>
<dbReference type="GO" id="GO:0004252">
    <property type="term" value="F:serine-type endopeptidase activity"/>
    <property type="evidence" value="ECO:0007669"/>
    <property type="project" value="UniProtKB-UniRule"/>
</dbReference>
<dbReference type="PROSITE" id="PS51786">
    <property type="entry name" value="LON_PROTEOLYTIC"/>
    <property type="match status" value="1"/>
</dbReference>